<protein>
    <submittedName>
        <fullName evidence="1">Uncharacterized protein</fullName>
    </submittedName>
</protein>
<comment type="caution">
    <text evidence="1">The sequence shown here is derived from an EMBL/GenBank/DDBJ whole genome shotgun (WGS) entry which is preliminary data.</text>
</comment>
<name>A0A1G2P1H5_9BACT</name>
<evidence type="ECO:0000313" key="1">
    <source>
        <dbReference type="EMBL" id="OHA42133.1"/>
    </source>
</evidence>
<evidence type="ECO:0000313" key="2">
    <source>
        <dbReference type="Proteomes" id="UP000176429"/>
    </source>
</evidence>
<sequence>MTSITKNIRNWLIFILILFFTWFLWRSVTGYAGLVPWCNIKIHGDILRGNESTIKRAIASLRKTDKPVYKNLCANIDHIYERYCLGSDWNLTSPLVWMEKPGCYVKGTHAIYITPRKQSSYSQIIDLSKDLKIFSGHAKEFWDGN</sequence>
<gene>
    <name evidence="1" type="ORF">A3H68_03395</name>
</gene>
<dbReference type="Proteomes" id="UP000176429">
    <property type="component" value="Unassembled WGS sequence"/>
</dbReference>
<dbReference type="EMBL" id="MHSH01000011">
    <property type="protein sequence ID" value="OHA42133.1"/>
    <property type="molecule type" value="Genomic_DNA"/>
</dbReference>
<proteinExistence type="predicted"/>
<dbReference type="AlphaFoldDB" id="A0A1G2P1H5"/>
<accession>A0A1G2P1H5</accession>
<organism evidence="1 2">
    <name type="scientific">Candidatus Taylorbacteria bacterium RIFCSPLOWO2_02_FULL_46_40</name>
    <dbReference type="NCBI Taxonomy" id="1802329"/>
    <lineage>
        <taxon>Bacteria</taxon>
        <taxon>Candidatus Tayloriibacteriota</taxon>
    </lineage>
</organism>
<reference evidence="1 2" key="1">
    <citation type="journal article" date="2016" name="Nat. Commun.">
        <title>Thousands of microbial genomes shed light on interconnected biogeochemical processes in an aquifer system.</title>
        <authorList>
            <person name="Anantharaman K."/>
            <person name="Brown C.T."/>
            <person name="Hug L.A."/>
            <person name="Sharon I."/>
            <person name="Castelle C.J."/>
            <person name="Probst A.J."/>
            <person name="Thomas B.C."/>
            <person name="Singh A."/>
            <person name="Wilkins M.J."/>
            <person name="Karaoz U."/>
            <person name="Brodie E.L."/>
            <person name="Williams K.H."/>
            <person name="Hubbard S.S."/>
            <person name="Banfield J.F."/>
        </authorList>
    </citation>
    <scope>NUCLEOTIDE SEQUENCE [LARGE SCALE GENOMIC DNA]</scope>
</reference>